<dbReference type="GO" id="GO:0015627">
    <property type="term" value="C:type II protein secretion system complex"/>
    <property type="evidence" value="ECO:0007669"/>
    <property type="project" value="InterPro"/>
</dbReference>
<evidence type="ECO:0000256" key="2">
    <source>
        <dbReference type="ARBA" id="ARBA00022448"/>
    </source>
</evidence>
<dbReference type="FunFam" id="3.40.50.300:FF:000398">
    <property type="entry name" value="Type IV pilus assembly ATPase PilB"/>
    <property type="match status" value="1"/>
</dbReference>
<gene>
    <name evidence="10" type="ORF">JOC47_001737</name>
</gene>
<dbReference type="GO" id="GO:0016887">
    <property type="term" value="F:ATP hydrolysis activity"/>
    <property type="evidence" value="ECO:0007669"/>
    <property type="project" value="TreeGrafter"/>
</dbReference>
<evidence type="ECO:0000256" key="7">
    <source>
        <dbReference type="ARBA" id="ARBA00024382"/>
    </source>
</evidence>
<dbReference type="RefSeq" id="WP_204701654.1">
    <property type="nucleotide sequence ID" value="NZ_JAFBDQ010000007.1"/>
</dbReference>
<feature type="domain" description="Bacterial type II secretion system protein E" evidence="9">
    <location>
        <begin position="378"/>
        <end position="392"/>
    </location>
</feature>
<dbReference type="InterPro" id="IPR003593">
    <property type="entry name" value="AAA+_ATPase"/>
</dbReference>
<keyword evidence="6" id="KW-1278">Translocase</keyword>
<dbReference type="SUPFAM" id="SSF160246">
    <property type="entry name" value="EspE N-terminal domain-like"/>
    <property type="match status" value="1"/>
</dbReference>
<dbReference type="FunFam" id="3.30.450.90:FF:000001">
    <property type="entry name" value="Type II secretion system ATPase GspE"/>
    <property type="match status" value="1"/>
</dbReference>
<keyword evidence="11" id="KW-1185">Reference proteome</keyword>
<protein>
    <recommendedName>
        <fullName evidence="7">protein-secreting ATPase</fullName>
        <ecNumber evidence="7">7.4.2.8</ecNumber>
    </recommendedName>
</protein>
<dbReference type="Gene3D" id="3.30.450.90">
    <property type="match status" value="1"/>
</dbReference>
<dbReference type="PROSITE" id="PS00662">
    <property type="entry name" value="T2SP_E"/>
    <property type="match status" value="1"/>
</dbReference>
<dbReference type="Gene3D" id="1.10.40.70">
    <property type="match status" value="1"/>
</dbReference>
<dbReference type="GO" id="GO:0008564">
    <property type="term" value="F:protein-exporting ATPase activity"/>
    <property type="evidence" value="ECO:0007669"/>
    <property type="project" value="UniProtKB-EC"/>
</dbReference>
<dbReference type="InterPro" id="IPR007831">
    <property type="entry name" value="T2SS_GspE_N"/>
</dbReference>
<dbReference type="InterPro" id="IPR037257">
    <property type="entry name" value="T2SS_E_N_sf"/>
</dbReference>
<dbReference type="GO" id="GO:0005524">
    <property type="term" value="F:ATP binding"/>
    <property type="evidence" value="ECO:0007669"/>
    <property type="project" value="UniProtKB-KW"/>
</dbReference>
<name>A0A938XV40_9FIRM</name>
<keyword evidence="3" id="KW-0547">Nucleotide-binding</keyword>
<dbReference type="Pfam" id="PF00437">
    <property type="entry name" value="T2SSE"/>
    <property type="match status" value="1"/>
</dbReference>
<comment type="caution">
    <text evidence="10">The sequence shown here is derived from an EMBL/GenBank/DDBJ whole genome shotgun (WGS) entry which is preliminary data.</text>
</comment>
<keyword evidence="4" id="KW-0067">ATP-binding</keyword>
<dbReference type="FunFam" id="3.30.300.160:FF:000002">
    <property type="entry name" value="Type II secretion system protein E"/>
    <property type="match status" value="1"/>
</dbReference>
<reference evidence="10" key="1">
    <citation type="submission" date="2021-01" db="EMBL/GenBank/DDBJ databases">
        <title>Genomic Encyclopedia of Type Strains, Phase IV (KMG-IV): sequencing the most valuable type-strain genomes for metagenomic binning, comparative biology and taxonomic classification.</title>
        <authorList>
            <person name="Goeker M."/>
        </authorList>
    </citation>
    <scope>NUCLEOTIDE SEQUENCE</scope>
    <source>
        <strain evidence="10">DSM 23230</strain>
    </source>
</reference>
<dbReference type="PANTHER" id="PTHR30258:SF1">
    <property type="entry name" value="PROTEIN TRANSPORT PROTEIN HOFB HOMOLOG"/>
    <property type="match status" value="1"/>
</dbReference>
<proteinExistence type="inferred from homology"/>
<dbReference type="AlphaFoldDB" id="A0A938XV40"/>
<dbReference type="Gene3D" id="3.40.50.300">
    <property type="entry name" value="P-loop containing nucleotide triphosphate hydrolases"/>
    <property type="match status" value="1"/>
</dbReference>
<keyword evidence="2" id="KW-0813">Transport</keyword>
<dbReference type="CDD" id="cd01129">
    <property type="entry name" value="PulE-GspE-like"/>
    <property type="match status" value="1"/>
</dbReference>
<dbReference type="NCBIfam" id="TIGR02533">
    <property type="entry name" value="type_II_gspE"/>
    <property type="match status" value="1"/>
</dbReference>
<dbReference type="EC" id="7.4.2.8" evidence="7"/>
<dbReference type="InterPro" id="IPR001482">
    <property type="entry name" value="T2SS/T4SS_dom"/>
</dbReference>
<evidence type="ECO:0000256" key="5">
    <source>
        <dbReference type="ARBA" id="ARBA00022927"/>
    </source>
</evidence>
<sequence length="562" mass="62866">MINKKRLGDILLDAGFISQDELFEALDVQEETDKRLGQVLIDMGVITELDVVEALEYQLGITQVDLKKFVIKPEIINLIPQDLAEKSQAIPIRKDGDSLKVAMADPLDVVAIDDIRRETGYEIDPVIATQSEIQQALDQYFGNEEEVDRMIEEIDSADGEEAEMGLDQLKEAVDEAPVVRLVNNIINEGIKLRASDIHIDPQDEEIRVRYRVDGILHTEMNIPRNIHSALISRIKIMADLDIAKRRLPQDGRIQMIVDDREVDLRISTLPTVRGEKLVIRVLDKNDLMLDLDKLGFIPEHLKAFRGMIQQAHGMVLITGPTGSGKTTTLYSALSSLDTETSNVITVEDPVEYRLEGINQVQISEKKGLTFSRGLRSILRQDPDIVMVGEIRDEETAKIAIHAALTGHLVFSTLHTNEAAGAVSRLVDMGVEPFLVASAVKGVVAQRLLRTLCPECKLEEEQEFMDPEIKRYLTHQDKINLYTSEGCAYCNETGYRGRTAIHEVLEMTPKIQNLIAKDTTSAQINQAAAEEGMISMEEVGIRKVNQGITTLEEVMRVTKVQIT</sequence>
<dbReference type="Proteomes" id="UP000774000">
    <property type="component" value="Unassembled WGS sequence"/>
</dbReference>
<dbReference type="PANTHER" id="PTHR30258">
    <property type="entry name" value="TYPE II SECRETION SYSTEM PROTEIN GSPE-RELATED"/>
    <property type="match status" value="1"/>
</dbReference>
<evidence type="ECO:0000313" key="10">
    <source>
        <dbReference type="EMBL" id="MBM7556886.1"/>
    </source>
</evidence>
<keyword evidence="5" id="KW-0653">Protein transport</keyword>
<evidence type="ECO:0000259" key="9">
    <source>
        <dbReference type="PROSITE" id="PS00662"/>
    </source>
</evidence>
<comment type="similarity">
    <text evidence="1">Belongs to the GSP E family.</text>
</comment>
<dbReference type="InterPro" id="IPR027417">
    <property type="entry name" value="P-loop_NTPase"/>
</dbReference>
<evidence type="ECO:0000256" key="8">
    <source>
        <dbReference type="ARBA" id="ARBA00034006"/>
    </source>
</evidence>
<dbReference type="InterPro" id="IPR013369">
    <property type="entry name" value="T2SS_GspE"/>
</dbReference>
<accession>A0A938XV40</accession>
<evidence type="ECO:0000313" key="11">
    <source>
        <dbReference type="Proteomes" id="UP000774000"/>
    </source>
</evidence>
<evidence type="ECO:0000256" key="4">
    <source>
        <dbReference type="ARBA" id="ARBA00022840"/>
    </source>
</evidence>
<evidence type="ECO:0000256" key="3">
    <source>
        <dbReference type="ARBA" id="ARBA00022741"/>
    </source>
</evidence>
<dbReference type="GO" id="GO:0005886">
    <property type="term" value="C:plasma membrane"/>
    <property type="evidence" value="ECO:0007669"/>
    <property type="project" value="TreeGrafter"/>
</dbReference>
<evidence type="ECO:0000256" key="6">
    <source>
        <dbReference type="ARBA" id="ARBA00022967"/>
    </source>
</evidence>
<dbReference type="EMBL" id="JAFBDQ010000007">
    <property type="protein sequence ID" value="MBM7556886.1"/>
    <property type="molecule type" value="Genomic_DNA"/>
</dbReference>
<dbReference type="Pfam" id="PF05157">
    <property type="entry name" value="MshEN"/>
    <property type="match status" value="1"/>
</dbReference>
<comment type="catalytic activity">
    <reaction evidence="8">
        <text>ATP + H2O + cellular proteinSide 1 = ADP + phosphate + cellular proteinSide 2.</text>
        <dbReference type="EC" id="7.4.2.8"/>
    </reaction>
</comment>
<dbReference type="Gene3D" id="3.30.300.160">
    <property type="entry name" value="Type II secretion system, protein E, N-terminal domain"/>
    <property type="match status" value="1"/>
</dbReference>
<dbReference type="SUPFAM" id="SSF52540">
    <property type="entry name" value="P-loop containing nucleoside triphosphate hydrolases"/>
    <property type="match status" value="1"/>
</dbReference>
<dbReference type="SMART" id="SM00382">
    <property type="entry name" value="AAA"/>
    <property type="match status" value="1"/>
</dbReference>
<organism evidence="10 11">
    <name type="scientific">Halanaerobacter jeridensis</name>
    <dbReference type="NCBI Taxonomy" id="706427"/>
    <lineage>
        <taxon>Bacteria</taxon>
        <taxon>Bacillati</taxon>
        <taxon>Bacillota</taxon>
        <taxon>Clostridia</taxon>
        <taxon>Halanaerobiales</taxon>
        <taxon>Halobacteroidaceae</taxon>
        <taxon>Halanaerobacter</taxon>
    </lineage>
</organism>
<dbReference type="GO" id="GO:0015628">
    <property type="term" value="P:protein secretion by the type II secretion system"/>
    <property type="evidence" value="ECO:0007669"/>
    <property type="project" value="InterPro"/>
</dbReference>
<evidence type="ECO:0000256" key="1">
    <source>
        <dbReference type="ARBA" id="ARBA00006611"/>
    </source>
</evidence>